<dbReference type="OrthoDB" id="102473at2"/>
<evidence type="ECO:0000313" key="3">
    <source>
        <dbReference type="EMBL" id="GEL21481.1"/>
    </source>
</evidence>
<organism evidence="3 4">
    <name type="scientific">Pseudonocardia sulfidoxydans NBRC 16205</name>
    <dbReference type="NCBI Taxonomy" id="1223511"/>
    <lineage>
        <taxon>Bacteria</taxon>
        <taxon>Bacillati</taxon>
        <taxon>Actinomycetota</taxon>
        <taxon>Actinomycetes</taxon>
        <taxon>Pseudonocardiales</taxon>
        <taxon>Pseudonocardiaceae</taxon>
        <taxon>Pseudonocardia</taxon>
    </lineage>
</organism>
<dbReference type="PANTHER" id="PTHR11365">
    <property type="entry name" value="5-OXOPROLINASE RELATED"/>
    <property type="match status" value="1"/>
</dbReference>
<feature type="region of interest" description="Disordered" evidence="1">
    <location>
        <begin position="638"/>
        <end position="665"/>
    </location>
</feature>
<sequence length="665" mass="70751">MSTDNSNTDSGNVELEIVRNAFYATVRQAGRIILRSSFSPIIRDAFDFCVTLVGPIAPPRLDLDIVAMNESLAHFSGVMPYMVRNLVWEYGAENLRPGDLIAYNNPFKGGNHVYDNGFFRPVFVGDEMIGGVAVKAHLVDMGGLTAGGYSVRKRSVFEEGVVISGVQVYRDDKPFVPGFNLYFDNSRLPQNMLADLQALHSAASFAEQRLLALAEQHGVETVHDAMAYTLDYADRSTRDGLRALPDGDFVGEDGIDADAYNDEPYVIRTTVRKRGDEVEVDFSGTSREAASSVNCSVFDAINGVFTAVKFLCDPHNPNNSGAFRCVSVVIPEGTFVSARPPAATTMYFDAAEAVFNAVTKAFLSGAPPEAGFGGHYGTNMGLLITGSVGIGPAGPRRGLPPAVAEQLAAATQSIPATLDDPDAAGRRLFVAPLFALGGFGASAEGDGENFVSMSQQNLMEMSAEAIEEDHPVMVLRKEFAADSGGPGEHRGGAAVVYDRMVVSRADVYPLLLHLRVLPWGSDGAGPGRPGAAWVGRPDDAPPGTDVARVWLAGNGDTPALLPLGGYFDDEQSPTDRGSGTWVNGLSDIDAAPGTLVRVRTPGAGGWGDPLRRDPAAVLRDVRDGYVTVDGARRDYGVVVTGDPDTAPQALAVDEAATREEREGTR</sequence>
<dbReference type="GO" id="GO:0005829">
    <property type="term" value="C:cytosol"/>
    <property type="evidence" value="ECO:0007669"/>
    <property type="project" value="TreeGrafter"/>
</dbReference>
<proteinExistence type="predicted"/>
<feature type="compositionally biased region" description="Basic and acidic residues" evidence="1">
    <location>
        <begin position="655"/>
        <end position="665"/>
    </location>
</feature>
<evidence type="ECO:0000259" key="2">
    <source>
        <dbReference type="Pfam" id="PF02538"/>
    </source>
</evidence>
<evidence type="ECO:0000256" key="1">
    <source>
        <dbReference type="SAM" id="MobiDB-lite"/>
    </source>
</evidence>
<gene>
    <name evidence="3" type="ORF">PSU4_04350</name>
</gene>
<dbReference type="GO" id="GO:0006749">
    <property type="term" value="P:glutathione metabolic process"/>
    <property type="evidence" value="ECO:0007669"/>
    <property type="project" value="TreeGrafter"/>
</dbReference>
<name>A0A511D9M8_9PSEU</name>
<dbReference type="RefSeq" id="WP_147102224.1">
    <property type="nucleotide sequence ID" value="NZ_BJVJ01000003.1"/>
</dbReference>
<dbReference type="InterPro" id="IPR003692">
    <property type="entry name" value="Hydantoinase_B"/>
</dbReference>
<dbReference type="PANTHER" id="PTHR11365:SF23">
    <property type="entry name" value="HYPOTHETICAL 5-OXOPROLINASE (EUROFUNG)-RELATED"/>
    <property type="match status" value="1"/>
</dbReference>
<comment type="caution">
    <text evidence="3">The sequence shown here is derived from an EMBL/GenBank/DDBJ whole genome shotgun (WGS) entry which is preliminary data.</text>
</comment>
<dbReference type="EMBL" id="BJVJ01000003">
    <property type="protein sequence ID" value="GEL21481.1"/>
    <property type="molecule type" value="Genomic_DNA"/>
</dbReference>
<keyword evidence="4" id="KW-1185">Reference proteome</keyword>
<protein>
    <submittedName>
        <fullName evidence="3">5-oxoprolinase</fullName>
    </submittedName>
</protein>
<dbReference type="InterPro" id="IPR045079">
    <property type="entry name" value="Oxoprolinase-like"/>
</dbReference>
<accession>A0A511D9M8</accession>
<evidence type="ECO:0000313" key="4">
    <source>
        <dbReference type="Proteomes" id="UP000321685"/>
    </source>
</evidence>
<dbReference type="Proteomes" id="UP000321685">
    <property type="component" value="Unassembled WGS sequence"/>
</dbReference>
<reference evidence="3 4" key="1">
    <citation type="submission" date="2019-07" db="EMBL/GenBank/DDBJ databases">
        <title>Whole genome shotgun sequence of Pseudonocardia sulfidoxydans NBRC 16205.</title>
        <authorList>
            <person name="Hosoyama A."/>
            <person name="Uohara A."/>
            <person name="Ohji S."/>
            <person name="Ichikawa N."/>
        </authorList>
    </citation>
    <scope>NUCLEOTIDE SEQUENCE [LARGE SCALE GENOMIC DNA]</scope>
    <source>
        <strain evidence="3 4">NBRC 16205</strain>
    </source>
</reference>
<dbReference type="GO" id="GO:0017168">
    <property type="term" value="F:5-oxoprolinase (ATP-hydrolyzing) activity"/>
    <property type="evidence" value="ECO:0007669"/>
    <property type="project" value="TreeGrafter"/>
</dbReference>
<feature type="domain" description="Hydantoinase B/oxoprolinase" evidence="2">
    <location>
        <begin position="13"/>
        <end position="609"/>
    </location>
</feature>
<dbReference type="AlphaFoldDB" id="A0A511D9M8"/>
<dbReference type="Pfam" id="PF02538">
    <property type="entry name" value="Hydantoinase_B"/>
    <property type="match status" value="1"/>
</dbReference>